<organism evidence="2 3">
    <name type="scientific">Pedobacter petrophilus</name>
    <dbReference type="NCBI Taxonomy" id="1908241"/>
    <lineage>
        <taxon>Bacteria</taxon>
        <taxon>Pseudomonadati</taxon>
        <taxon>Bacteroidota</taxon>
        <taxon>Sphingobacteriia</taxon>
        <taxon>Sphingobacteriales</taxon>
        <taxon>Sphingobacteriaceae</taxon>
        <taxon>Pedobacter</taxon>
    </lineage>
</organism>
<dbReference type="AlphaFoldDB" id="A0A7K0G3H3"/>
<protein>
    <submittedName>
        <fullName evidence="2">Uncharacterized protein</fullName>
    </submittedName>
</protein>
<evidence type="ECO:0000313" key="3">
    <source>
        <dbReference type="Proteomes" id="UP000487757"/>
    </source>
</evidence>
<dbReference type="Proteomes" id="UP000487757">
    <property type="component" value="Unassembled WGS sequence"/>
</dbReference>
<gene>
    <name evidence="2" type="ORF">GJU39_19960</name>
</gene>
<reference evidence="2 3" key="1">
    <citation type="submission" date="2019-11" db="EMBL/GenBank/DDBJ databases">
        <title>Pedobacter petrophilus genome.</title>
        <authorList>
            <person name="Feldbauer M.J."/>
            <person name="Newman J.D."/>
        </authorList>
    </citation>
    <scope>NUCLEOTIDE SEQUENCE [LARGE SCALE GENOMIC DNA]</scope>
    <source>
        <strain evidence="2 3">LMG 29686</strain>
    </source>
</reference>
<evidence type="ECO:0000313" key="2">
    <source>
        <dbReference type="EMBL" id="MRX78363.1"/>
    </source>
</evidence>
<comment type="caution">
    <text evidence="2">The sequence shown here is derived from an EMBL/GenBank/DDBJ whole genome shotgun (WGS) entry which is preliminary data.</text>
</comment>
<dbReference type="OrthoDB" id="771643at2"/>
<feature type="region of interest" description="Disordered" evidence="1">
    <location>
        <begin position="40"/>
        <end position="69"/>
    </location>
</feature>
<keyword evidence="3" id="KW-1185">Reference proteome</keyword>
<proteinExistence type="predicted"/>
<name>A0A7K0G3H3_9SPHI</name>
<evidence type="ECO:0000256" key="1">
    <source>
        <dbReference type="SAM" id="MobiDB-lite"/>
    </source>
</evidence>
<dbReference type="EMBL" id="WKKH01000049">
    <property type="protein sequence ID" value="MRX78363.1"/>
    <property type="molecule type" value="Genomic_DNA"/>
</dbReference>
<dbReference type="RefSeq" id="WP_154282769.1">
    <property type="nucleotide sequence ID" value="NZ_JBHUJQ010000001.1"/>
</dbReference>
<sequence length="69" mass="7473">MKKLEKLESKRVKSIHAITGGKAMMMDTSLAESGGATFKKAVSDHGNHNCTDYYSDPRKPHDCPGGLHG</sequence>
<accession>A0A7K0G3H3</accession>